<evidence type="ECO:0000313" key="2">
    <source>
        <dbReference type="Proteomes" id="UP000792457"/>
    </source>
</evidence>
<reference evidence="1" key="2">
    <citation type="submission" date="2017-10" db="EMBL/GenBank/DDBJ databases">
        <title>Ladona fulva Genome sequencing and assembly.</title>
        <authorList>
            <person name="Murali S."/>
            <person name="Richards S."/>
            <person name="Bandaranaike D."/>
            <person name="Bellair M."/>
            <person name="Blankenburg K."/>
            <person name="Chao H."/>
            <person name="Dinh H."/>
            <person name="Doddapaneni H."/>
            <person name="Dugan-Rocha S."/>
            <person name="Elkadiri S."/>
            <person name="Gnanaolivu R."/>
            <person name="Hernandez B."/>
            <person name="Skinner E."/>
            <person name="Javaid M."/>
            <person name="Lee S."/>
            <person name="Li M."/>
            <person name="Ming W."/>
            <person name="Munidasa M."/>
            <person name="Muniz J."/>
            <person name="Nguyen L."/>
            <person name="Hughes D."/>
            <person name="Osuji N."/>
            <person name="Pu L.-L."/>
            <person name="Puazo M."/>
            <person name="Qu C."/>
            <person name="Quiroz J."/>
            <person name="Raj R."/>
            <person name="Weissenberger G."/>
            <person name="Xin Y."/>
            <person name="Zou X."/>
            <person name="Han Y."/>
            <person name="Worley K."/>
            <person name="Muzny D."/>
            <person name="Gibbs R."/>
        </authorList>
    </citation>
    <scope>NUCLEOTIDE SEQUENCE</scope>
    <source>
        <strain evidence="1">Sampled in the wild</strain>
    </source>
</reference>
<proteinExistence type="predicted"/>
<protein>
    <submittedName>
        <fullName evidence="1">Uncharacterized protein</fullName>
    </submittedName>
</protein>
<gene>
    <name evidence="1" type="ORF">J437_LFUL008941</name>
</gene>
<evidence type="ECO:0000313" key="1">
    <source>
        <dbReference type="EMBL" id="KAG8233178.1"/>
    </source>
</evidence>
<comment type="caution">
    <text evidence="1">The sequence shown here is derived from an EMBL/GenBank/DDBJ whole genome shotgun (WGS) entry which is preliminary data.</text>
</comment>
<dbReference type="OrthoDB" id="272985at2759"/>
<reference evidence="1" key="1">
    <citation type="submission" date="2013-04" db="EMBL/GenBank/DDBJ databases">
        <authorList>
            <person name="Qu J."/>
            <person name="Murali S.C."/>
            <person name="Bandaranaike D."/>
            <person name="Bellair M."/>
            <person name="Blankenburg K."/>
            <person name="Chao H."/>
            <person name="Dinh H."/>
            <person name="Doddapaneni H."/>
            <person name="Downs B."/>
            <person name="Dugan-Rocha S."/>
            <person name="Elkadiri S."/>
            <person name="Gnanaolivu R.D."/>
            <person name="Hernandez B."/>
            <person name="Javaid M."/>
            <person name="Jayaseelan J.C."/>
            <person name="Lee S."/>
            <person name="Li M."/>
            <person name="Ming W."/>
            <person name="Munidasa M."/>
            <person name="Muniz J."/>
            <person name="Nguyen L."/>
            <person name="Ongeri F."/>
            <person name="Osuji N."/>
            <person name="Pu L.-L."/>
            <person name="Puazo M."/>
            <person name="Qu C."/>
            <person name="Quiroz J."/>
            <person name="Raj R."/>
            <person name="Weissenberger G."/>
            <person name="Xin Y."/>
            <person name="Zou X."/>
            <person name="Han Y."/>
            <person name="Richards S."/>
            <person name="Worley K."/>
            <person name="Muzny D."/>
            <person name="Gibbs R."/>
        </authorList>
    </citation>
    <scope>NUCLEOTIDE SEQUENCE</scope>
    <source>
        <strain evidence="1">Sampled in the wild</strain>
    </source>
</reference>
<dbReference type="EMBL" id="KZ308693">
    <property type="protein sequence ID" value="KAG8233178.1"/>
    <property type="molecule type" value="Genomic_DNA"/>
</dbReference>
<name>A0A8K0P5M8_LADFU</name>
<accession>A0A8K0P5M8</accession>
<keyword evidence="2" id="KW-1185">Reference proteome</keyword>
<organism evidence="1 2">
    <name type="scientific">Ladona fulva</name>
    <name type="common">Scarce chaser dragonfly</name>
    <name type="synonym">Libellula fulva</name>
    <dbReference type="NCBI Taxonomy" id="123851"/>
    <lineage>
        <taxon>Eukaryota</taxon>
        <taxon>Metazoa</taxon>
        <taxon>Ecdysozoa</taxon>
        <taxon>Arthropoda</taxon>
        <taxon>Hexapoda</taxon>
        <taxon>Insecta</taxon>
        <taxon>Pterygota</taxon>
        <taxon>Palaeoptera</taxon>
        <taxon>Odonata</taxon>
        <taxon>Epiprocta</taxon>
        <taxon>Anisoptera</taxon>
        <taxon>Libelluloidea</taxon>
        <taxon>Libellulidae</taxon>
        <taxon>Ladona</taxon>
    </lineage>
</organism>
<dbReference type="Proteomes" id="UP000792457">
    <property type="component" value="Unassembled WGS sequence"/>
</dbReference>
<dbReference type="AlphaFoldDB" id="A0A8K0P5M8"/>
<sequence>MMTMKQLSNNIIEAKIISGKDKALGQALTYCSINVKELYFSYGQIYVACYRGGNSKKLYIYSPNNKMTNVVYKQVL</sequence>